<feature type="compositionally biased region" description="Polar residues" evidence="1">
    <location>
        <begin position="17"/>
        <end position="34"/>
    </location>
</feature>
<gene>
    <name evidence="3" type="ORF">CARN2_1707</name>
</gene>
<evidence type="ECO:0000313" key="3">
    <source>
        <dbReference type="EMBL" id="CBH97097.1"/>
    </source>
</evidence>
<evidence type="ECO:0000259" key="2">
    <source>
        <dbReference type="Pfam" id="PF14090"/>
    </source>
</evidence>
<reference evidence="3" key="1">
    <citation type="submission" date="2009-10" db="EMBL/GenBank/DDBJ databases">
        <title>Diversity of trophic interactions inside an arsenic-rich microbial ecosystem.</title>
        <authorList>
            <person name="Bertin P.N."/>
            <person name="Heinrich-Salmeron A."/>
            <person name="Pelletier E."/>
            <person name="Goulhen-Chollet F."/>
            <person name="Arsene-Ploetze F."/>
            <person name="Gallien S."/>
            <person name="Calteau A."/>
            <person name="Vallenet D."/>
            <person name="Casiot C."/>
            <person name="Chane-Woon-Ming B."/>
            <person name="Giloteaux L."/>
            <person name="Barakat M."/>
            <person name="Bonnefoy V."/>
            <person name="Bruneel O."/>
            <person name="Chandler M."/>
            <person name="Cleiss J."/>
            <person name="Duran R."/>
            <person name="Elbaz-Poulichet F."/>
            <person name="Fonknechten N."/>
            <person name="Lauga B."/>
            <person name="Mornico D."/>
            <person name="Ortet P."/>
            <person name="Schaeffer C."/>
            <person name="Siguier P."/>
            <person name="Alexander Thil Smith A."/>
            <person name="Van Dorsselaer A."/>
            <person name="Weissenbach J."/>
            <person name="Medigue C."/>
            <person name="Le Paslier D."/>
        </authorList>
    </citation>
    <scope>NUCLEOTIDE SEQUENCE</scope>
</reference>
<proteinExistence type="predicted"/>
<accession>E6PQ93</accession>
<dbReference type="Pfam" id="PF14090">
    <property type="entry name" value="HTH_39"/>
    <property type="match status" value="1"/>
</dbReference>
<comment type="caution">
    <text evidence="3">The sequence shown here is derived from an EMBL/GenBank/DDBJ whole genome shotgun (WGS) entry which is preliminary data.</text>
</comment>
<dbReference type="AlphaFoldDB" id="E6PQ93"/>
<name>E6PQ93_9ZZZZ</name>
<feature type="domain" description="Winged helix-turn-helix" evidence="2">
    <location>
        <begin position="34"/>
        <end position="98"/>
    </location>
</feature>
<evidence type="ECO:0000256" key="1">
    <source>
        <dbReference type="SAM" id="MobiDB-lite"/>
    </source>
</evidence>
<dbReference type="InterPro" id="IPR055245">
    <property type="entry name" value="HTH_proteobacteria"/>
</dbReference>
<protein>
    <recommendedName>
        <fullName evidence="2">Winged helix-turn-helix domain-containing protein</fullName>
    </recommendedName>
</protein>
<dbReference type="EMBL" id="CABM01000041">
    <property type="protein sequence ID" value="CBH97097.1"/>
    <property type="molecule type" value="Genomic_DNA"/>
</dbReference>
<organism evidence="3">
    <name type="scientific">mine drainage metagenome</name>
    <dbReference type="NCBI Taxonomy" id="410659"/>
    <lineage>
        <taxon>unclassified sequences</taxon>
        <taxon>metagenomes</taxon>
        <taxon>ecological metagenomes</taxon>
    </lineage>
</organism>
<feature type="region of interest" description="Disordered" evidence="1">
    <location>
        <begin position="1"/>
        <end position="34"/>
    </location>
</feature>
<sequence>MSPGKENAASLAGLRGASTQQNGQQRHPNTLNAQRQRVIERLRKGSADTITLRRDEDIMMPATRVHELRHQFGFDILSTRVKRETDIGRPHTVAMYTLLAEPKPGAQS</sequence>